<keyword evidence="2" id="KW-1185">Reference proteome</keyword>
<proteinExistence type="predicted"/>
<dbReference type="EMBL" id="CP154795">
    <property type="protein sequence ID" value="XAN06978.1"/>
    <property type="molecule type" value="Genomic_DNA"/>
</dbReference>
<organism evidence="1 2">
    <name type="scientific">Ammonicoccus fulvus</name>
    <dbReference type="NCBI Taxonomy" id="3138240"/>
    <lineage>
        <taxon>Bacteria</taxon>
        <taxon>Bacillati</taxon>
        <taxon>Actinomycetota</taxon>
        <taxon>Actinomycetes</taxon>
        <taxon>Propionibacteriales</taxon>
        <taxon>Propionibacteriaceae</taxon>
        <taxon>Ammonicoccus</taxon>
    </lineage>
</organism>
<name>A0ABZ3FQ97_9ACTN</name>
<dbReference type="RefSeq" id="WP_425308422.1">
    <property type="nucleotide sequence ID" value="NZ_CP154795.1"/>
</dbReference>
<protein>
    <recommendedName>
        <fullName evidence="3">Phage head morphogenesis domain-containing protein</fullName>
    </recommendedName>
</protein>
<dbReference type="Proteomes" id="UP001442841">
    <property type="component" value="Chromosome"/>
</dbReference>
<evidence type="ECO:0008006" key="3">
    <source>
        <dbReference type="Google" id="ProtNLM"/>
    </source>
</evidence>
<sequence>MTYYDVLVRLGDNLTGQLVGLWAYVEAGKLKPDEFTQLAADLVEVANAQGAAAAQLAFRGWSEAATGRPTPLTTYTPPDARQRLEDALTTLQAGTGDIAMRLERLGRNEPVQAATNAFHEVMKASTEVAGWVRGLEPDACQLCVWWSRGGRVWPADHPMPRHTGCACHQIPVTTERKSA</sequence>
<evidence type="ECO:0000313" key="2">
    <source>
        <dbReference type="Proteomes" id="UP001442841"/>
    </source>
</evidence>
<accession>A0ABZ3FQ97</accession>
<gene>
    <name evidence="1" type="ORF">AADG42_06575</name>
</gene>
<evidence type="ECO:0000313" key="1">
    <source>
        <dbReference type="EMBL" id="XAN06978.1"/>
    </source>
</evidence>
<reference evidence="1 2" key="1">
    <citation type="submission" date="2024-04" db="EMBL/GenBank/DDBJ databases">
        <title>Isolation of an actinomycete strain from pig manure.</title>
        <authorList>
            <person name="Gong T."/>
            <person name="Yu Z."/>
            <person name="An M."/>
            <person name="Wei C."/>
            <person name="Yang W."/>
            <person name="Liu L."/>
        </authorList>
    </citation>
    <scope>NUCLEOTIDE SEQUENCE [LARGE SCALE GENOMIC DNA]</scope>
    <source>
        <strain evidence="1 2">ZF39</strain>
    </source>
</reference>